<dbReference type="Gramene" id="OMERI12G01510.1">
    <property type="protein sequence ID" value="OMERI12G01510.1"/>
    <property type="gene ID" value="OMERI12G01510"/>
</dbReference>
<evidence type="ECO:0000313" key="3">
    <source>
        <dbReference type="Proteomes" id="UP000008021"/>
    </source>
</evidence>
<accession>A0A0E0F9I1</accession>
<feature type="region of interest" description="Disordered" evidence="1">
    <location>
        <begin position="1"/>
        <end position="33"/>
    </location>
</feature>
<dbReference type="Proteomes" id="UP000008021">
    <property type="component" value="Chromosome 12"/>
</dbReference>
<evidence type="ECO:0000256" key="1">
    <source>
        <dbReference type="SAM" id="MobiDB-lite"/>
    </source>
</evidence>
<dbReference type="EnsemblPlants" id="OMERI12G01510.1">
    <property type="protein sequence ID" value="OMERI12G01510.1"/>
    <property type="gene ID" value="OMERI12G01510"/>
</dbReference>
<evidence type="ECO:0000313" key="2">
    <source>
        <dbReference type="EnsemblPlants" id="OMERI12G01510.1"/>
    </source>
</evidence>
<feature type="compositionally biased region" description="Polar residues" evidence="1">
    <location>
        <begin position="70"/>
        <end position="84"/>
    </location>
</feature>
<keyword evidence="3" id="KW-1185">Reference proteome</keyword>
<feature type="region of interest" description="Disordered" evidence="1">
    <location>
        <begin position="55"/>
        <end position="84"/>
    </location>
</feature>
<reference evidence="2" key="1">
    <citation type="submission" date="2015-04" db="UniProtKB">
        <authorList>
            <consortium name="EnsemblPlants"/>
        </authorList>
    </citation>
    <scope>IDENTIFICATION</scope>
</reference>
<proteinExistence type="predicted"/>
<protein>
    <submittedName>
        <fullName evidence="2">Uncharacterized protein</fullName>
    </submittedName>
</protein>
<name>A0A0E0F9I1_9ORYZ</name>
<dbReference type="HOGENOM" id="CLU_2531255_0_0_1"/>
<dbReference type="AlphaFoldDB" id="A0A0E0F9I1"/>
<reference evidence="2" key="2">
    <citation type="submission" date="2018-05" db="EMBL/GenBank/DDBJ databases">
        <title>OmerRS3 (Oryza meridionalis Reference Sequence Version 3).</title>
        <authorList>
            <person name="Zhang J."/>
            <person name="Kudrna D."/>
            <person name="Lee S."/>
            <person name="Talag J."/>
            <person name="Welchert J."/>
            <person name="Wing R.A."/>
        </authorList>
    </citation>
    <scope>NUCLEOTIDE SEQUENCE [LARGE SCALE GENOMIC DNA]</scope>
    <source>
        <strain evidence="2">cv. OR44</strain>
    </source>
</reference>
<organism evidence="2">
    <name type="scientific">Oryza meridionalis</name>
    <dbReference type="NCBI Taxonomy" id="40149"/>
    <lineage>
        <taxon>Eukaryota</taxon>
        <taxon>Viridiplantae</taxon>
        <taxon>Streptophyta</taxon>
        <taxon>Embryophyta</taxon>
        <taxon>Tracheophyta</taxon>
        <taxon>Spermatophyta</taxon>
        <taxon>Magnoliopsida</taxon>
        <taxon>Liliopsida</taxon>
        <taxon>Poales</taxon>
        <taxon>Poaceae</taxon>
        <taxon>BOP clade</taxon>
        <taxon>Oryzoideae</taxon>
        <taxon>Oryzeae</taxon>
        <taxon>Oryzinae</taxon>
        <taxon>Oryza</taxon>
    </lineage>
</organism>
<sequence length="84" mass="8415">MMKSAEGGVPGGGGTHPRRWSASGEGSAVSPASHPSVCGYGAGCGCGASFPSLFVPTGRRRDDDGKPASRWSTSFSVSPPTTLC</sequence>